<sequence length="99" mass="11043">MPKTPGKGSALTALRLAEEEAAARYLAARREMLRLRSQVTAIGRLVSQHPRRLDYRASLKTVATAHGAAFQRAELAYTRWQQAQLRSDSYWTDTAGRAA</sequence>
<evidence type="ECO:0000313" key="1">
    <source>
        <dbReference type="EMBL" id="GAA4663544.1"/>
    </source>
</evidence>
<name>A0ABP8VII8_9PSEU</name>
<dbReference type="EMBL" id="BAABIB010000132">
    <property type="protein sequence ID" value="GAA4663544.1"/>
    <property type="molecule type" value="Genomic_DNA"/>
</dbReference>
<gene>
    <name evidence="1" type="ORF">GCM10023214_65320</name>
</gene>
<proteinExistence type="predicted"/>
<evidence type="ECO:0000313" key="2">
    <source>
        <dbReference type="Proteomes" id="UP001500192"/>
    </source>
</evidence>
<dbReference type="Proteomes" id="UP001500192">
    <property type="component" value="Unassembled WGS sequence"/>
</dbReference>
<reference evidence="2" key="1">
    <citation type="journal article" date="2019" name="Int. J. Syst. Evol. Microbiol.">
        <title>The Global Catalogue of Microorganisms (GCM) 10K type strain sequencing project: providing services to taxonomists for standard genome sequencing and annotation.</title>
        <authorList>
            <consortium name="The Broad Institute Genomics Platform"/>
            <consortium name="The Broad Institute Genome Sequencing Center for Infectious Disease"/>
            <person name="Wu L."/>
            <person name="Ma J."/>
        </authorList>
    </citation>
    <scope>NUCLEOTIDE SEQUENCE [LARGE SCALE GENOMIC DNA]</scope>
    <source>
        <strain evidence="2">JCM 18054</strain>
    </source>
</reference>
<dbReference type="RefSeq" id="WP_346056007.1">
    <property type="nucleotide sequence ID" value="NZ_BAABIB010000132.1"/>
</dbReference>
<accession>A0ABP8VII8</accession>
<keyword evidence="2" id="KW-1185">Reference proteome</keyword>
<comment type="caution">
    <text evidence="1">The sequence shown here is derived from an EMBL/GenBank/DDBJ whole genome shotgun (WGS) entry which is preliminary data.</text>
</comment>
<protein>
    <submittedName>
        <fullName evidence="1">Uncharacterized protein</fullName>
    </submittedName>
</protein>
<organism evidence="1 2">
    <name type="scientific">Amycolatopsis dongchuanensis</name>
    <dbReference type="NCBI Taxonomy" id="1070866"/>
    <lineage>
        <taxon>Bacteria</taxon>
        <taxon>Bacillati</taxon>
        <taxon>Actinomycetota</taxon>
        <taxon>Actinomycetes</taxon>
        <taxon>Pseudonocardiales</taxon>
        <taxon>Pseudonocardiaceae</taxon>
        <taxon>Amycolatopsis</taxon>
    </lineage>
</organism>